<keyword evidence="2" id="KW-0472">Membrane</keyword>
<dbReference type="RefSeq" id="WP_134844018.1">
    <property type="nucleotide sequence ID" value="NZ_SGVY01000035.1"/>
</dbReference>
<dbReference type="Proteomes" id="UP000297872">
    <property type="component" value="Unassembled WGS sequence"/>
</dbReference>
<name>A0A4Y8VA84_9BACT</name>
<dbReference type="Gene3D" id="2.40.170.20">
    <property type="entry name" value="TonB-dependent receptor, beta-barrel domain"/>
    <property type="match status" value="1"/>
</dbReference>
<comment type="subcellular location">
    <subcellularLocation>
        <location evidence="1">Cell outer membrane</location>
    </subcellularLocation>
</comment>
<keyword evidence="4" id="KW-0732">Signal</keyword>
<sequence length="771" mass="87948">MKKGLMVLVLALCVCNVYAQAIKGKVVDEKSQPIAYATVLLLNKEDSSFVKGVTSGDDGAFLLEEIVSDGILKVSALGYNTVFKNIGKDNVEIVVLSEERQNLAEVVVKGSRPQYQRKDGNLLTNVEGTVLAGSHNVMDVLLHVPGMVTTANGDLEVFGQGQPVVYINNRKVHNDSEVKLLTPSEIKSVELITNPGARYDASGKAVLNILTVKKKEGWQFQMGETLKQSELFSHSGDVKVGVKTGGLSLSANYSYNDYRNKHHQPSVKELNIEDITHTYDSQKERAKNKQMTHNWELSCDYEFTPNHIIGVEWDGNANKDIERRFTGFDYLRQYNIVRHLDIDNNYTNKISYNHANVFYNGHFSKQLDFGLNLDYVNNHNKYHQNTVEAEQTKETNTLNIGRGAINIYSGNMSLEYSPCDVFKLTGGVDYYYIKNNSNLSAVSNNTSTLTSDFCNTETKYAVFVDAKMTLGKWNLSGGIRYEQVPSHYVDKIDDSKSRKVTDKHVFPALSVSYRQGDWYNGLSFSSRITRPTFRQLSNSSFYGNEYMYQQGNPLLKSALSHVLKWDVGYKFVNANVSYNYVHNYITTDFYMPESAPTHIVSSYRNYDKISYLRFNLSAQKKIGCWNPSLSMGLEQPFFTAEYMGESVKYNKMKVFVVTNQHVELPKGYMLSVYYYWCNGGLKDAVKIEPYQMLNVGLRKSFLKKKLSVSIDANDIFHTMKFKEVEKLCYLMFRQTEDYSLWNYSISVKYYLSPVKQKYRGKNSVQDEIQRL</sequence>
<feature type="chain" id="PRO_5021253060" evidence="4">
    <location>
        <begin position="20"/>
        <end position="771"/>
    </location>
</feature>
<proteinExistence type="predicted"/>
<dbReference type="Pfam" id="PF13620">
    <property type="entry name" value="CarboxypepD_reg"/>
    <property type="match status" value="1"/>
</dbReference>
<keyword evidence="7" id="KW-1185">Reference proteome</keyword>
<dbReference type="OrthoDB" id="905020at2"/>
<dbReference type="SUPFAM" id="SSF49464">
    <property type="entry name" value="Carboxypeptidase regulatory domain-like"/>
    <property type="match status" value="1"/>
</dbReference>
<evidence type="ECO:0000256" key="2">
    <source>
        <dbReference type="ARBA" id="ARBA00023136"/>
    </source>
</evidence>
<accession>A0A4Y8VA84</accession>
<evidence type="ECO:0000313" key="7">
    <source>
        <dbReference type="Proteomes" id="UP000297872"/>
    </source>
</evidence>
<reference evidence="6 7" key="1">
    <citation type="submission" date="2019-02" db="EMBL/GenBank/DDBJ databases">
        <title>Draft Genome Sequence of the Prevotella sp. BCRC 81118, Isolated from Human Feces.</title>
        <authorList>
            <person name="Huang C.-H."/>
        </authorList>
    </citation>
    <scope>NUCLEOTIDE SEQUENCE [LARGE SCALE GENOMIC DNA]</scope>
    <source>
        <strain evidence="6 7">BCRC 81118</strain>
    </source>
</reference>
<dbReference type="InterPro" id="IPR036942">
    <property type="entry name" value="Beta-barrel_TonB_sf"/>
</dbReference>
<dbReference type="EMBL" id="SGVY01000035">
    <property type="protein sequence ID" value="TFH78055.1"/>
    <property type="molecule type" value="Genomic_DNA"/>
</dbReference>
<dbReference type="AlphaFoldDB" id="A0A4Y8VA84"/>
<evidence type="ECO:0000313" key="6">
    <source>
        <dbReference type="EMBL" id="TFH78055.1"/>
    </source>
</evidence>
<evidence type="ECO:0000256" key="1">
    <source>
        <dbReference type="ARBA" id="ARBA00004442"/>
    </source>
</evidence>
<comment type="caution">
    <text evidence="6">The sequence shown here is derived from an EMBL/GenBank/DDBJ whole genome shotgun (WGS) entry which is preliminary data.</text>
</comment>
<dbReference type="GO" id="GO:0009279">
    <property type="term" value="C:cell outer membrane"/>
    <property type="evidence" value="ECO:0007669"/>
    <property type="project" value="UniProtKB-SubCell"/>
</dbReference>
<dbReference type="GeneID" id="302996015"/>
<evidence type="ECO:0000259" key="5">
    <source>
        <dbReference type="Pfam" id="PF14905"/>
    </source>
</evidence>
<organism evidence="6 7">
    <name type="scientific">Segatella hominis</name>
    <dbReference type="NCBI Taxonomy" id="2518605"/>
    <lineage>
        <taxon>Bacteria</taxon>
        <taxon>Pseudomonadati</taxon>
        <taxon>Bacteroidota</taxon>
        <taxon>Bacteroidia</taxon>
        <taxon>Bacteroidales</taxon>
        <taxon>Prevotellaceae</taxon>
        <taxon>Segatella</taxon>
    </lineage>
</organism>
<dbReference type="InterPro" id="IPR041700">
    <property type="entry name" value="OMP_b-brl_3"/>
</dbReference>
<protein>
    <submittedName>
        <fullName evidence="6">TonB-dependent receptor</fullName>
    </submittedName>
</protein>
<gene>
    <name evidence="6" type="ORF">EXN75_12075</name>
</gene>
<dbReference type="Pfam" id="PF14905">
    <property type="entry name" value="OMP_b-brl_3"/>
    <property type="match status" value="1"/>
</dbReference>
<dbReference type="SUPFAM" id="SSF56935">
    <property type="entry name" value="Porins"/>
    <property type="match status" value="1"/>
</dbReference>
<evidence type="ECO:0000256" key="3">
    <source>
        <dbReference type="ARBA" id="ARBA00023237"/>
    </source>
</evidence>
<keyword evidence="6" id="KW-0675">Receptor</keyword>
<feature type="domain" description="Outer membrane protein beta-barrel" evidence="5">
    <location>
        <begin position="366"/>
        <end position="735"/>
    </location>
</feature>
<evidence type="ECO:0000256" key="4">
    <source>
        <dbReference type="SAM" id="SignalP"/>
    </source>
</evidence>
<dbReference type="Gene3D" id="2.60.40.1120">
    <property type="entry name" value="Carboxypeptidase-like, regulatory domain"/>
    <property type="match status" value="1"/>
</dbReference>
<dbReference type="InterPro" id="IPR008969">
    <property type="entry name" value="CarboxyPept-like_regulatory"/>
</dbReference>
<feature type="signal peptide" evidence="4">
    <location>
        <begin position="1"/>
        <end position="19"/>
    </location>
</feature>
<keyword evidence="3" id="KW-0998">Cell outer membrane</keyword>